<keyword evidence="6 14" id="KW-0732">Signal</keyword>
<dbReference type="GO" id="GO:0001525">
    <property type="term" value="P:angiogenesis"/>
    <property type="evidence" value="ECO:0007669"/>
    <property type="project" value="TreeGrafter"/>
</dbReference>
<dbReference type="Gene3D" id="1.10.150.510">
    <property type="entry name" value="Receptor activity modifying family"/>
    <property type="match status" value="1"/>
</dbReference>
<protein>
    <recommendedName>
        <fullName evidence="15">C-type lectin domain-containing protein</fullName>
    </recommendedName>
</protein>
<dbReference type="AlphaFoldDB" id="A0AAV1HB30"/>
<feature type="domain" description="C-type lectin" evidence="15">
    <location>
        <begin position="554"/>
        <end position="686"/>
    </location>
</feature>
<reference evidence="16" key="1">
    <citation type="submission" date="2023-08" db="EMBL/GenBank/DDBJ databases">
        <authorList>
            <person name="Alioto T."/>
            <person name="Alioto T."/>
            <person name="Gomez Garrido J."/>
        </authorList>
    </citation>
    <scope>NUCLEOTIDE SEQUENCE</scope>
</reference>
<dbReference type="InterPro" id="IPR001304">
    <property type="entry name" value="C-type_lectin-like"/>
</dbReference>
<dbReference type="Proteomes" id="UP001178508">
    <property type="component" value="Chromosome 19"/>
</dbReference>
<evidence type="ECO:0000259" key="15">
    <source>
        <dbReference type="PROSITE" id="PS50041"/>
    </source>
</evidence>
<keyword evidence="5 13" id="KW-0812">Transmembrane</keyword>
<evidence type="ECO:0000256" key="8">
    <source>
        <dbReference type="ARBA" id="ARBA00022989"/>
    </source>
</evidence>
<dbReference type="GO" id="GO:0032870">
    <property type="term" value="P:cellular response to hormone stimulus"/>
    <property type="evidence" value="ECO:0007669"/>
    <property type="project" value="TreeGrafter"/>
</dbReference>
<dbReference type="InterPro" id="IPR033989">
    <property type="entry name" value="CD209-like_CTLD"/>
</dbReference>
<sequence>MTPQVSERPHRLALIPSSLRTMILNLLIPALILGVVEAQTANRTEGELSGGHENQTFITSTADYSTLKPGNLTTTSYKDELHRIEEELQNNQTTAVITEEDEDFQDQEIMFPGKHCQQDMLVDLGHMYCGDPFHQEMKSISAENWCDLEKIIRPYHEMTLCLEKLSNLVNCYYPNSNIQDFFLEIHSFYFHNCSNEELLVDAPQGLVIALTVIPVSLIPVLVYLVVWKSKMVGYHCIPWINTHTSGSYSVTSVKQEQEKSSSCLRNKTACHRLCQTLALSALCLLLFVVCVALSVLYNRGSDGKPERKSFILELQNISDSQHTLSKANTELRRDNEALKEQNKILNRTSAKLHSVTLTLSLERSELTEQILNLTSTNLQLSQELERLLQITADQEEKELNMSQTIQHLRESNTQREEEKRGLTEATDLLREELKQEKEKNQELLEINDKIQTDVKNLSQRLEDSLNDDCEERNAQLQERVMELQEKIKNLSGVLMKERQEAAEREERTNKMDQTLMNMRTLQEDFRSLDLYCPVVNPQTKERSCKKCPDSWKLFDSSCYYISSRTLTWSSSRAWCRTQGGDLLVINSEREQRFVFESSRAEKQSGSRLWIGMTDAEVEGEWSWVDGSRVTSNIQFWLSRAGTGTEPDNWTQDDPAGEDCGHIDNSESVLRSWMDGSCKNSYRWICEKSL</sequence>
<keyword evidence="9 13" id="KW-0472">Membrane</keyword>
<accession>A0AAV1HB30</accession>
<feature type="transmembrane region" description="Helical" evidence="13">
    <location>
        <begin position="205"/>
        <end position="226"/>
    </location>
</feature>
<dbReference type="GO" id="GO:0007186">
    <property type="term" value="P:G protein-coupled receptor signaling pathway"/>
    <property type="evidence" value="ECO:0007669"/>
    <property type="project" value="TreeGrafter"/>
</dbReference>
<dbReference type="Gene3D" id="3.10.100.10">
    <property type="entry name" value="Mannose-Binding Protein A, subunit A"/>
    <property type="match status" value="1"/>
</dbReference>
<dbReference type="GO" id="GO:0008277">
    <property type="term" value="P:regulation of G protein-coupled receptor signaling pathway"/>
    <property type="evidence" value="ECO:0007669"/>
    <property type="project" value="InterPro"/>
</dbReference>
<dbReference type="SUPFAM" id="SSF56436">
    <property type="entry name" value="C-type lectin-like"/>
    <property type="match status" value="1"/>
</dbReference>
<feature type="coiled-coil region" evidence="12">
    <location>
        <begin position="321"/>
        <end position="500"/>
    </location>
</feature>
<proteinExistence type="inferred from homology"/>
<keyword evidence="11" id="KW-0675">Receptor</keyword>
<dbReference type="PROSITE" id="PS00615">
    <property type="entry name" value="C_TYPE_LECTIN_1"/>
    <property type="match status" value="1"/>
</dbReference>
<dbReference type="InterPro" id="IPR016187">
    <property type="entry name" value="CTDL_fold"/>
</dbReference>
<dbReference type="InterPro" id="IPR038126">
    <property type="entry name" value="RAMP_sf"/>
</dbReference>
<dbReference type="GO" id="GO:0006816">
    <property type="term" value="P:calcium ion transport"/>
    <property type="evidence" value="ECO:0007669"/>
    <property type="project" value="TreeGrafter"/>
</dbReference>
<dbReference type="InterPro" id="IPR016186">
    <property type="entry name" value="C-type_lectin-like/link_sf"/>
</dbReference>
<keyword evidence="10" id="KW-1015">Disulfide bond</keyword>
<dbReference type="GO" id="GO:0005886">
    <property type="term" value="C:plasma membrane"/>
    <property type="evidence" value="ECO:0007669"/>
    <property type="project" value="UniProtKB-SubCell"/>
</dbReference>
<feature type="chain" id="PRO_5043774101" description="C-type lectin domain-containing protein" evidence="14">
    <location>
        <begin position="39"/>
        <end position="689"/>
    </location>
</feature>
<dbReference type="Pfam" id="PF00059">
    <property type="entry name" value="Lectin_C"/>
    <property type="match status" value="1"/>
</dbReference>
<dbReference type="PANTHER" id="PTHR14076">
    <property type="entry name" value="RECEPTOR ACTIVITY MODIFYING PROTEIN RAMP"/>
    <property type="match status" value="1"/>
</dbReference>
<dbReference type="SMART" id="SM00034">
    <property type="entry name" value="CLECT"/>
    <property type="match status" value="1"/>
</dbReference>
<keyword evidence="4" id="KW-1003">Cell membrane</keyword>
<keyword evidence="3" id="KW-0813">Transport</keyword>
<evidence type="ECO:0000313" key="17">
    <source>
        <dbReference type="Proteomes" id="UP001178508"/>
    </source>
</evidence>
<feature type="transmembrane region" description="Helical" evidence="13">
    <location>
        <begin position="277"/>
        <end position="297"/>
    </location>
</feature>
<dbReference type="GO" id="GO:0015026">
    <property type="term" value="F:coreceptor activity"/>
    <property type="evidence" value="ECO:0007669"/>
    <property type="project" value="InterPro"/>
</dbReference>
<feature type="signal peptide" evidence="14">
    <location>
        <begin position="1"/>
        <end position="38"/>
    </location>
</feature>
<keyword evidence="12" id="KW-0175">Coiled coil</keyword>
<dbReference type="InterPro" id="IPR006985">
    <property type="entry name" value="RAMP"/>
</dbReference>
<evidence type="ECO:0000256" key="11">
    <source>
        <dbReference type="ARBA" id="ARBA00023170"/>
    </source>
</evidence>
<dbReference type="Pfam" id="PF04901">
    <property type="entry name" value="RAMP"/>
    <property type="match status" value="1"/>
</dbReference>
<evidence type="ECO:0000313" key="16">
    <source>
        <dbReference type="EMBL" id="CAJ1081422.1"/>
    </source>
</evidence>
<evidence type="ECO:0000256" key="10">
    <source>
        <dbReference type="ARBA" id="ARBA00023157"/>
    </source>
</evidence>
<evidence type="ECO:0000256" key="13">
    <source>
        <dbReference type="SAM" id="Phobius"/>
    </source>
</evidence>
<evidence type="ECO:0000256" key="12">
    <source>
        <dbReference type="SAM" id="Coils"/>
    </source>
</evidence>
<dbReference type="InterPro" id="IPR018378">
    <property type="entry name" value="C-type_lectin_CS"/>
</dbReference>
<dbReference type="GO" id="GO:0072659">
    <property type="term" value="P:protein localization to plasma membrane"/>
    <property type="evidence" value="ECO:0007669"/>
    <property type="project" value="TreeGrafter"/>
</dbReference>
<keyword evidence="7" id="KW-0430">Lectin</keyword>
<dbReference type="GO" id="GO:0006886">
    <property type="term" value="P:intracellular protein transport"/>
    <property type="evidence" value="ECO:0007669"/>
    <property type="project" value="InterPro"/>
</dbReference>
<name>A0AAV1HB30_XYRNO</name>
<comment type="similarity">
    <text evidence="2">Belongs to the RAMP family.</text>
</comment>
<organism evidence="16 17">
    <name type="scientific">Xyrichtys novacula</name>
    <name type="common">Pearly razorfish</name>
    <name type="synonym">Hemipteronotus novacula</name>
    <dbReference type="NCBI Taxonomy" id="13765"/>
    <lineage>
        <taxon>Eukaryota</taxon>
        <taxon>Metazoa</taxon>
        <taxon>Chordata</taxon>
        <taxon>Craniata</taxon>
        <taxon>Vertebrata</taxon>
        <taxon>Euteleostomi</taxon>
        <taxon>Actinopterygii</taxon>
        <taxon>Neopterygii</taxon>
        <taxon>Teleostei</taxon>
        <taxon>Neoteleostei</taxon>
        <taxon>Acanthomorphata</taxon>
        <taxon>Eupercaria</taxon>
        <taxon>Labriformes</taxon>
        <taxon>Labridae</taxon>
        <taxon>Xyrichtys</taxon>
    </lineage>
</organism>
<keyword evidence="8 13" id="KW-1133">Transmembrane helix</keyword>
<evidence type="ECO:0000256" key="1">
    <source>
        <dbReference type="ARBA" id="ARBA00004251"/>
    </source>
</evidence>
<dbReference type="GO" id="GO:0043235">
    <property type="term" value="C:receptor complex"/>
    <property type="evidence" value="ECO:0007669"/>
    <property type="project" value="TreeGrafter"/>
</dbReference>
<evidence type="ECO:0000256" key="7">
    <source>
        <dbReference type="ARBA" id="ARBA00022734"/>
    </source>
</evidence>
<evidence type="ECO:0000256" key="9">
    <source>
        <dbReference type="ARBA" id="ARBA00023136"/>
    </source>
</evidence>
<dbReference type="PROSITE" id="PS50041">
    <property type="entry name" value="C_TYPE_LECTIN_2"/>
    <property type="match status" value="1"/>
</dbReference>
<dbReference type="CDD" id="cd03590">
    <property type="entry name" value="CLECT_DC-SIGN_like"/>
    <property type="match status" value="1"/>
</dbReference>
<dbReference type="EMBL" id="OY660882">
    <property type="protein sequence ID" value="CAJ1081422.1"/>
    <property type="molecule type" value="Genomic_DNA"/>
</dbReference>
<dbReference type="GO" id="GO:0009986">
    <property type="term" value="C:cell surface"/>
    <property type="evidence" value="ECO:0007669"/>
    <property type="project" value="TreeGrafter"/>
</dbReference>
<evidence type="ECO:0000256" key="4">
    <source>
        <dbReference type="ARBA" id="ARBA00022475"/>
    </source>
</evidence>
<dbReference type="GO" id="GO:0031623">
    <property type="term" value="P:receptor internalization"/>
    <property type="evidence" value="ECO:0007669"/>
    <property type="project" value="TreeGrafter"/>
</dbReference>
<evidence type="ECO:0000256" key="14">
    <source>
        <dbReference type="SAM" id="SignalP"/>
    </source>
</evidence>
<comment type="subcellular location">
    <subcellularLocation>
        <location evidence="1">Cell membrane</location>
        <topology evidence="1">Single-pass type I membrane protein</topology>
    </subcellularLocation>
</comment>
<evidence type="ECO:0000256" key="6">
    <source>
        <dbReference type="ARBA" id="ARBA00022729"/>
    </source>
</evidence>
<evidence type="ECO:0000256" key="2">
    <source>
        <dbReference type="ARBA" id="ARBA00007087"/>
    </source>
</evidence>
<dbReference type="GO" id="GO:0030246">
    <property type="term" value="F:carbohydrate binding"/>
    <property type="evidence" value="ECO:0007669"/>
    <property type="project" value="UniProtKB-KW"/>
</dbReference>
<gene>
    <name evidence="16" type="ORF">XNOV1_A019556</name>
</gene>
<keyword evidence="17" id="KW-1185">Reference proteome</keyword>
<dbReference type="PANTHER" id="PTHR14076:SF9">
    <property type="entry name" value="RECEPTOR ACTIVITY-MODIFYING PROTEIN 2"/>
    <property type="match status" value="1"/>
</dbReference>
<evidence type="ECO:0000256" key="3">
    <source>
        <dbReference type="ARBA" id="ARBA00022448"/>
    </source>
</evidence>
<evidence type="ECO:0000256" key="5">
    <source>
        <dbReference type="ARBA" id="ARBA00022692"/>
    </source>
</evidence>